<dbReference type="Proteomes" id="UP000536835">
    <property type="component" value="Unassembled WGS sequence"/>
</dbReference>
<name>A0A7Y3W4X0_9PROT</name>
<dbReference type="RefSeq" id="WP_173198247.1">
    <property type="nucleotide sequence ID" value="NZ_JABFCX010000002.1"/>
</dbReference>
<organism evidence="2 3">
    <name type="scientific">Parvularcula mediterranea</name>
    <dbReference type="NCBI Taxonomy" id="2732508"/>
    <lineage>
        <taxon>Bacteria</taxon>
        <taxon>Pseudomonadati</taxon>
        <taxon>Pseudomonadota</taxon>
        <taxon>Alphaproteobacteria</taxon>
        <taxon>Parvularculales</taxon>
        <taxon>Parvularculaceae</taxon>
        <taxon>Parvularcula</taxon>
    </lineage>
</organism>
<gene>
    <name evidence="2" type="ORF">HK107_07715</name>
</gene>
<feature type="transmembrane region" description="Helical" evidence="1">
    <location>
        <begin position="58"/>
        <end position="78"/>
    </location>
</feature>
<keyword evidence="1" id="KW-0472">Membrane</keyword>
<dbReference type="AlphaFoldDB" id="A0A7Y3W4X0"/>
<dbReference type="EMBL" id="JABFCX010000002">
    <property type="protein sequence ID" value="NNU16205.1"/>
    <property type="molecule type" value="Genomic_DNA"/>
</dbReference>
<accession>A0A7Y3W4X0</accession>
<sequence length="80" mass="9044">MSIVKNETDKMPDEAIENRAKTYQGMMDFAYIWGLPLATGIVMLFTLLLLGVGVFNPLTWVISFFTFLGVMAFSKAFFVH</sequence>
<proteinExistence type="predicted"/>
<protein>
    <recommendedName>
        <fullName evidence="4">Aa3-type cytochrome c oxidase subunit IV</fullName>
    </recommendedName>
</protein>
<evidence type="ECO:0000256" key="1">
    <source>
        <dbReference type="SAM" id="Phobius"/>
    </source>
</evidence>
<keyword evidence="1" id="KW-1133">Transmembrane helix</keyword>
<comment type="caution">
    <text evidence="2">The sequence shown here is derived from an EMBL/GenBank/DDBJ whole genome shotgun (WGS) entry which is preliminary data.</text>
</comment>
<evidence type="ECO:0000313" key="3">
    <source>
        <dbReference type="Proteomes" id="UP000536835"/>
    </source>
</evidence>
<evidence type="ECO:0008006" key="4">
    <source>
        <dbReference type="Google" id="ProtNLM"/>
    </source>
</evidence>
<evidence type="ECO:0000313" key="2">
    <source>
        <dbReference type="EMBL" id="NNU16205.1"/>
    </source>
</evidence>
<feature type="transmembrane region" description="Helical" evidence="1">
    <location>
        <begin position="29"/>
        <end position="52"/>
    </location>
</feature>
<keyword evidence="1" id="KW-0812">Transmembrane</keyword>
<reference evidence="2 3" key="1">
    <citation type="submission" date="2020-05" db="EMBL/GenBank/DDBJ databases">
        <title>Parvularcula mediterraneae sp. nov., isolated from polypropylene straw from shallow seawater of the seashore of Laganas in Zakynthos island, Greece.</title>
        <authorList>
            <person name="Szabo I."/>
            <person name="Al-Omari J."/>
            <person name="Rado J."/>
            <person name="Szerdahelyi G.S."/>
        </authorList>
    </citation>
    <scope>NUCLEOTIDE SEQUENCE [LARGE SCALE GENOMIC DNA]</scope>
    <source>
        <strain evidence="2 3">ZS-1/3</strain>
    </source>
</reference>
<keyword evidence="3" id="KW-1185">Reference proteome</keyword>